<protein>
    <submittedName>
        <fullName evidence="2">Uncharacterized protein</fullName>
    </submittedName>
</protein>
<reference evidence="2 3" key="1">
    <citation type="submission" date="2007-06" db="EMBL/GenBank/DDBJ databases">
        <title>The Genome Sequence of Coccidioides posadasii RMSCC_3488.</title>
        <authorList>
            <consortium name="Coccidioides Genome Resources Consortium"/>
            <consortium name="The Broad Institute Genome Sequencing Platform"/>
            <person name="Henn M.R."/>
            <person name="Sykes S."/>
            <person name="Young S."/>
            <person name="Jaffe D."/>
            <person name="Berlin A."/>
            <person name="Alvarez P."/>
            <person name="Butler J."/>
            <person name="Gnerre S."/>
            <person name="Grabherr M."/>
            <person name="Mauceli E."/>
            <person name="Brockman W."/>
            <person name="Kodira C."/>
            <person name="Alvarado L."/>
            <person name="Zeng Q."/>
            <person name="Crawford M."/>
            <person name="Antoine C."/>
            <person name="Devon K."/>
            <person name="Galgiani J."/>
            <person name="Orsborn K."/>
            <person name="Lewis M.L."/>
            <person name="Nusbaum C."/>
            <person name="Galagan J."/>
            <person name="Birren B."/>
        </authorList>
    </citation>
    <scope>NUCLEOTIDE SEQUENCE [LARGE SCALE GENOMIC DNA]</scope>
    <source>
        <strain evidence="2 3">RMSCC 3488</strain>
    </source>
</reference>
<evidence type="ECO:0000313" key="3">
    <source>
        <dbReference type="Proteomes" id="UP000054567"/>
    </source>
</evidence>
<accession>A0A0J6FNS0</accession>
<evidence type="ECO:0000256" key="1">
    <source>
        <dbReference type="SAM" id="MobiDB-lite"/>
    </source>
</evidence>
<proteinExistence type="predicted"/>
<gene>
    <name evidence="2" type="ORF">CPAG_06905</name>
</gene>
<organism evidence="2 3">
    <name type="scientific">Coccidioides posadasii RMSCC 3488</name>
    <dbReference type="NCBI Taxonomy" id="454284"/>
    <lineage>
        <taxon>Eukaryota</taxon>
        <taxon>Fungi</taxon>
        <taxon>Dikarya</taxon>
        <taxon>Ascomycota</taxon>
        <taxon>Pezizomycotina</taxon>
        <taxon>Eurotiomycetes</taxon>
        <taxon>Eurotiomycetidae</taxon>
        <taxon>Onygenales</taxon>
        <taxon>Onygenaceae</taxon>
        <taxon>Coccidioides</taxon>
    </lineage>
</organism>
<evidence type="ECO:0000313" key="2">
    <source>
        <dbReference type="EMBL" id="KMM70594.1"/>
    </source>
</evidence>
<dbReference type="AlphaFoldDB" id="A0A0J6FNS0"/>
<name>A0A0J6FNS0_COCPO</name>
<reference evidence="3" key="2">
    <citation type="journal article" date="2009" name="Genome Res.">
        <title>Comparative genomic analyses of the human fungal pathogens Coccidioides and their relatives.</title>
        <authorList>
            <person name="Sharpton T.J."/>
            <person name="Stajich J.E."/>
            <person name="Rounsley S.D."/>
            <person name="Gardner M.J."/>
            <person name="Wortman J.R."/>
            <person name="Jordar V.S."/>
            <person name="Maiti R."/>
            <person name="Kodira C.D."/>
            <person name="Neafsey D.E."/>
            <person name="Zeng Q."/>
            <person name="Hung C.-Y."/>
            <person name="McMahan C."/>
            <person name="Muszewska A."/>
            <person name="Grynberg M."/>
            <person name="Mandel M.A."/>
            <person name="Kellner E.M."/>
            <person name="Barker B.M."/>
            <person name="Galgiani J.N."/>
            <person name="Orbach M.J."/>
            <person name="Kirkland T.N."/>
            <person name="Cole G.T."/>
            <person name="Henn M.R."/>
            <person name="Birren B.W."/>
            <person name="Taylor J.W."/>
        </authorList>
    </citation>
    <scope>NUCLEOTIDE SEQUENCE [LARGE SCALE GENOMIC DNA]</scope>
    <source>
        <strain evidence="3">RMSCC 3488</strain>
    </source>
</reference>
<feature type="region of interest" description="Disordered" evidence="1">
    <location>
        <begin position="86"/>
        <end position="109"/>
    </location>
</feature>
<sequence>MNIETKFSNFQSRALHIHPRAKRDGRSVQVPEDLARTSLKPRNLASVEPSALARVSRSLPESLVALVQAPSSLARGEGRMKRQLLAKSSWSSESSFDELPSPQQEARSA</sequence>
<reference evidence="3" key="3">
    <citation type="journal article" date="2010" name="Genome Res.">
        <title>Population genomic sequencing of Coccidioides fungi reveals recent hybridization and transposon control.</title>
        <authorList>
            <person name="Neafsey D.E."/>
            <person name="Barker B.M."/>
            <person name="Sharpton T.J."/>
            <person name="Stajich J.E."/>
            <person name="Park D.J."/>
            <person name="Whiston E."/>
            <person name="Hung C.-Y."/>
            <person name="McMahan C."/>
            <person name="White J."/>
            <person name="Sykes S."/>
            <person name="Heiman D."/>
            <person name="Young S."/>
            <person name="Zeng Q."/>
            <person name="Abouelleil A."/>
            <person name="Aftuck L."/>
            <person name="Bessette D."/>
            <person name="Brown A."/>
            <person name="FitzGerald M."/>
            <person name="Lui A."/>
            <person name="Macdonald J.P."/>
            <person name="Priest M."/>
            <person name="Orbach M.J."/>
            <person name="Galgiani J.N."/>
            <person name="Kirkland T.N."/>
            <person name="Cole G.T."/>
            <person name="Birren B.W."/>
            <person name="Henn M.R."/>
            <person name="Taylor J.W."/>
            <person name="Rounsley S.D."/>
        </authorList>
    </citation>
    <scope>NUCLEOTIDE SEQUENCE [LARGE SCALE GENOMIC DNA]</scope>
    <source>
        <strain evidence="3">RMSCC 3488</strain>
    </source>
</reference>
<dbReference type="VEuPathDB" id="FungiDB:CPAG_06905"/>
<dbReference type="Proteomes" id="UP000054567">
    <property type="component" value="Unassembled WGS sequence"/>
</dbReference>
<dbReference type="EMBL" id="DS268112">
    <property type="protein sequence ID" value="KMM70594.1"/>
    <property type="molecule type" value="Genomic_DNA"/>
</dbReference>